<reference evidence="2 3" key="1">
    <citation type="journal article" date="2004" name="Nature">
        <title>Genome evolution in yeasts.</title>
        <authorList>
            <consortium name="Genolevures"/>
            <person name="Dujon B."/>
            <person name="Sherman D."/>
            <person name="Fischer G."/>
            <person name="Durrens P."/>
            <person name="Casaregola S."/>
            <person name="Lafontaine I."/>
            <person name="de Montigny J."/>
            <person name="Marck C."/>
            <person name="Neuveglise C."/>
            <person name="Talla E."/>
            <person name="Goffard N."/>
            <person name="Frangeul L."/>
            <person name="Aigle M."/>
            <person name="Anthouard V."/>
            <person name="Babour A."/>
            <person name="Barbe V."/>
            <person name="Barnay S."/>
            <person name="Blanchin S."/>
            <person name="Beckerich J.M."/>
            <person name="Beyne E."/>
            <person name="Bleykasten C."/>
            <person name="Boisrame A."/>
            <person name="Boyer J."/>
            <person name="Cattolico L."/>
            <person name="Confanioleri F."/>
            <person name="de Daruvar A."/>
            <person name="Despons L."/>
            <person name="Fabre E."/>
            <person name="Fairhead C."/>
            <person name="Ferry-Dumazet H."/>
            <person name="Groppi A."/>
            <person name="Hantraye F."/>
            <person name="Hennequin C."/>
            <person name="Jauniaux N."/>
            <person name="Joyet P."/>
            <person name="Kachouri R."/>
            <person name="Kerrest A."/>
            <person name="Koszul R."/>
            <person name="Lemaire M."/>
            <person name="Lesur I."/>
            <person name="Ma L."/>
            <person name="Muller H."/>
            <person name="Nicaud J.M."/>
            <person name="Nikolski M."/>
            <person name="Oztas S."/>
            <person name="Ozier-Kalogeropoulos O."/>
            <person name="Pellenz S."/>
            <person name="Potier S."/>
            <person name="Richard G.F."/>
            <person name="Straub M.L."/>
            <person name="Suleau A."/>
            <person name="Swennene D."/>
            <person name="Tekaia F."/>
            <person name="Wesolowski-Louvel M."/>
            <person name="Westhof E."/>
            <person name="Wirth B."/>
            <person name="Zeniou-Meyer M."/>
            <person name="Zivanovic I."/>
            <person name="Bolotin-Fukuhara M."/>
            <person name="Thierry A."/>
            <person name="Bouchier C."/>
            <person name="Caudron B."/>
            <person name="Scarpelli C."/>
            <person name="Gaillardin C."/>
            <person name="Weissenbach J."/>
            <person name="Wincker P."/>
            <person name="Souciet J.L."/>
        </authorList>
    </citation>
    <scope>NUCLEOTIDE SEQUENCE [LARGE SCALE GENOMIC DNA]</scope>
    <source>
        <strain evidence="3">ATCC 8585 / CBS 2359 / DSM 70799 / NBRC 1267 / NRRL Y-1140 / WM37</strain>
    </source>
</reference>
<accession>Q6CVI4</accession>
<dbReference type="KEGG" id="kla:KLLA0_B11814g"/>
<dbReference type="GO" id="GO:0070096">
    <property type="term" value="P:mitochondrial outer membrane translocase complex assembly"/>
    <property type="evidence" value="ECO:0007669"/>
    <property type="project" value="TreeGrafter"/>
</dbReference>
<dbReference type="InterPro" id="IPR013262">
    <property type="entry name" value="OMP_MIM1/TOM13_mt"/>
</dbReference>
<name>Q6CVI4_KLULA</name>
<dbReference type="HOGENOM" id="CLU_1660752_0_0_1"/>
<evidence type="ECO:0000256" key="1">
    <source>
        <dbReference type="SAM" id="MobiDB-lite"/>
    </source>
</evidence>
<dbReference type="eggNOG" id="ENOG502SBHA">
    <property type="taxonomic scope" value="Eukaryota"/>
</dbReference>
<dbReference type="AlphaFoldDB" id="Q6CVI4"/>
<dbReference type="Pfam" id="PF08219">
    <property type="entry name" value="TOM13"/>
    <property type="match status" value="1"/>
</dbReference>
<dbReference type="Proteomes" id="UP000000598">
    <property type="component" value="Chromosome B"/>
</dbReference>
<sequence length="165" mass="18544">MAEEVFNDIPEELHATILSRGDSLNVMNSHDLEQDTDDLREENRQYLTNLADTGVSVSRSPSTTSTTSLSQLSSEKNGVSFGKILSFAGSCSINLVLPFINGLMLGFGELVAHELSWNWNWFNRKNTGYRIFPESRKKFEYDITETHPSNSGKTVNDTESNDKFL</sequence>
<dbReference type="InParanoid" id="Q6CVI4"/>
<gene>
    <name evidence="2" type="ORF">KLLA0_B11814g</name>
</gene>
<keyword evidence="3" id="KW-1185">Reference proteome</keyword>
<dbReference type="PANTHER" id="PTHR28241:SF1">
    <property type="entry name" value="MITOCHONDRIAL IMPORT PROTEIN 1"/>
    <property type="match status" value="1"/>
</dbReference>
<proteinExistence type="predicted"/>
<dbReference type="EMBL" id="CR382122">
    <property type="protein sequence ID" value="CAH02448.1"/>
    <property type="molecule type" value="Genomic_DNA"/>
</dbReference>
<feature type="region of interest" description="Disordered" evidence="1">
    <location>
        <begin position="145"/>
        <end position="165"/>
    </location>
</feature>
<evidence type="ECO:0000313" key="3">
    <source>
        <dbReference type="Proteomes" id="UP000000598"/>
    </source>
</evidence>
<feature type="compositionally biased region" description="Polar residues" evidence="1">
    <location>
        <begin position="146"/>
        <end position="158"/>
    </location>
</feature>
<evidence type="ECO:0000313" key="2">
    <source>
        <dbReference type="EMBL" id="CAH02448.1"/>
    </source>
</evidence>
<dbReference type="OMA" id="YDITETH"/>
<dbReference type="GO" id="GO:0005741">
    <property type="term" value="C:mitochondrial outer membrane"/>
    <property type="evidence" value="ECO:0007669"/>
    <property type="project" value="InterPro"/>
</dbReference>
<dbReference type="STRING" id="284590.Q6CVI4"/>
<organism evidence="2 3">
    <name type="scientific">Kluyveromyces lactis (strain ATCC 8585 / CBS 2359 / DSM 70799 / NBRC 1267 / NRRL Y-1140 / WM37)</name>
    <name type="common">Yeast</name>
    <name type="synonym">Candida sphaerica</name>
    <dbReference type="NCBI Taxonomy" id="284590"/>
    <lineage>
        <taxon>Eukaryota</taxon>
        <taxon>Fungi</taxon>
        <taxon>Dikarya</taxon>
        <taxon>Ascomycota</taxon>
        <taxon>Saccharomycotina</taxon>
        <taxon>Saccharomycetes</taxon>
        <taxon>Saccharomycetales</taxon>
        <taxon>Saccharomycetaceae</taxon>
        <taxon>Kluyveromyces</taxon>
    </lineage>
</organism>
<dbReference type="GO" id="GO:0045040">
    <property type="term" value="P:protein insertion into mitochondrial outer membrane"/>
    <property type="evidence" value="ECO:0007669"/>
    <property type="project" value="TreeGrafter"/>
</dbReference>
<protein>
    <submittedName>
        <fullName evidence="2">KLLA0B11814p</fullName>
    </submittedName>
</protein>
<dbReference type="PANTHER" id="PTHR28241">
    <property type="entry name" value="MITOCHONDRIAL IMPORT PROTEIN 1"/>
    <property type="match status" value="1"/>
</dbReference>
<dbReference type="PaxDb" id="284590-Q6CVI4"/>